<evidence type="ECO:0000259" key="5">
    <source>
        <dbReference type="PROSITE" id="PS50255"/>
    </source>
</evidence>
<protein>
    <recommendedName>
        <fullName evidence="5">Cytochrome b5 heme-binding domain-containing protein</fullName>
    </recommendedName>
</protein>
<keyword evidence="3" id="KW-0408">Iron</keyword>
<proteinExistence type="inferred from homology"/>
<feature type="domain" description="Cytochrome b5 heme-binding" evidence="5">
    <location>
        <begin position="1"/>
        <end position="65"/>
    </location>
</feature>
<comment type="similarity">
    <text evidence="4">Belongs to the cytochrome b5 family.</text>
</comment>
<dbReference type="EMBL" id="MNVO01000014">
    <property type="protein sequence ID" value="OIO33253.1"/>
    <property type="molecule type" value="Genomic_DNA"/>
</dbReference>
<dbReference type="InterPro" id="IPR036400">
    <property type="entry name" value="Cyt_B5-like_heme/steroid_sf"/>
</dbReference>
<dbReference type="PANTHER" id="PTHR19359:SF95">
    <property type="entry name" value="CYTOCHROME B5 TYPE B"/>
    <property type="match status" value="1"/>
</dbReference>
<dbReference type="STRING" id="1805282.AUJ44_00740"/>
<accession>A0A1J4VEV7</accession>
<dbReference type="AlphaFoldDB" id="A0A1J4VEV7"/>
<evidence type="ECO:0000256" key="2">
    <source>
        <dbReference type="ARBA" id="ARBA00022723"/>
    </source>
</evidence>
<evidence type="ECO:0000256" key="4">
    <source>
        <dbReference type="ARBA" id="ARBA00038168"/>
    </source>
</evidence>
<evidence type="ECO:0000313" key="6">
    <source>
        <dbReference type="EMBL" id="OIO33253.1"/>
    </source>
</evidence>
<dbReference type="Pfam" id="PF00173">
    <property type="entry name" value="Cyt-b5"/>
    <property type="match status" value="1"/>
</dbReference>
<dbReference type="SMART" id="SM01117">
    <property type="entry name" value="Cyt-b5"/>
    <property type="match status" value="1"/>
</dbReference>
<dbReference type="GO" id="GO:0016020">
    <property type="term" value="C:membrane"/>
    <property type="evidence" value="ECO:0007669"/>
    <property type="project" value="TreeGrafter"/>
</dbReference>
<evidence type="ECO:0000313" key="7">
    <source>
        <dbReference type="Proteomes" id="UP000183206"/>
    </source>
</evidence>
<reference evidence="6 7" key="1">
    <citation type="journal article" date="2016" name="Environ. Microbiol.">
        <title>Genomic resolution of a cold subsurface aquifer community provides metabolic insights for novel microbes adapted to high CO concentrations.</title>
        <authorList>
            <person name="Probst A.J."/>
            <person name="Castelle C.J."/>
            <person name="Singh A."/>
            <person name="Brown C.T."/>
            <person name="Anantharaman K."/>
            <person name="Sharon I."/>
            <person name="Hug L.A."/>
            <person name="Burstein D."/>
            <person name="Emerson J.B."/>
            <person name="Thomas B.C."/>
            <person name="Banfield J.F."/>
        </authorList>
    </citation>
    <scope>NUCLEOTIDE SEQUENCE [LARGE SCALE GENOMIC DNA]</scope>
    <source>
        <strain evidence="6">CG1_02_47_685</strain>
    </source>
</reference>
<evidence type="ECO:0000256" key="1">
    <source>
        <dbReference type="ARBA" id="ARBA00022617"/>
    </source>
</evidence>
<keyword evidence="2" id="KW-0479">Metal-binding</keyword>
<dbReference type="PANTHER" id="PTHR19359">
    <property type="entry name" value="CYTOCHROME B5"/>
    <property type="match status" value="1"/>
</dbReference>
<dbReference type="PROSITE" id="PS50255">
    <property type="entry name" value="CYTOCHROME_B5_2"/>
    <property type="match status" value="1"/>
</dbReference>
<dbReference type="Gene3D" id="3.10.120.10">
    <property type="entry name" value="Cytochrome b5-like heme/steroid binding domain"/>
    <property type="match status" value="1"/>
</dbReference>
<dbReference type="SUPFAM" id="SSF55856">
    <property type="entry name" value="Cytochrome b5-like heme/steroid binding domain"/>
    <property type="match status" value="1"/>
</dbReference>
<dbReference type="GO" id="GO:0046872">
    <property type="term" value="F:metal ion binding"/>
    <property type="evidence" value="ECO:0007669"/>
    <property type="project" value="UniProtKB-KW"/>
</dbReference>
<dbReference type="InterPro" id="IPR050668">
    <property type="entry name" value="Cytochrome_b5"/>
</dbReference>
<name>A0A1J4VEV7_9BACT</name>
<sequence>MAIKGKVYDVSSFIASGKHPGGDAILEGCGIDATVLYTTRPMGSGTEHSPQAYTGLENYYIGNLAK</sequence>
<comment type="caution">
    <text evidence="6">The sequence shown here is derived from an EMBL/GenBank/DDBJ whole genome shotgun (WGS) entry which is preliminary data.</text>
</comment>
<dbReference type="InterPro" id="IPR001199">
    <property type="entry name" value="Cyt_B5-like_heme/steroid-bd"/>
</dbReference>
<gene>
    <name evidence="6" type="ORF">AUJ44_00740</name>
</gene>
<evidence type="ECO:0000256" key="3">
    <source>
        <dbReference type="ARBA" id="ARBA00023004"/>
    </source>
</evidence>
<dbReference type="GO" id="GO:0020037">
    <property type="term" value="F:heme binding"/>
    <property type="evidence" value="ECO:0007669"/>
    <property type="project" value="TreeGrafter"/>
</dbReference>
<organism evidence="6 7">
    <name type="scientific">Candidatus Nomurabacteria bacterium CG1_02_47_685</name>
    <dbReference type="NCBI Taxonomy" id="1805282"/>
    <lineage>
        <taxon>Bacteria</taxon>
        <taxon>Candidatus Nomuraibacteriota</taxon>
    </lineage>
</organism>
<dbReference type="Proteomes" id="UP000183206">
    <property type="component" value="Unassembled WGS sequence"/>
</dbReference>
<keyword evidence="1" id="KW-0349">Heme</keyword>